<comment type="catalytic activity">
    <reaction evidence="1">
        <text>Hydrolysis of terminal non-reducing N-acetyl-D-hexosamine residues in N-acetyl-beta-D-hexosaminides.</text>
        <dbReference type="EC" id="3.2.1.52"/>
    </reaction>
</comment>
<dbReference type="GO" id="GO:0005975">
    <property type="term" value="P:carbohydrate metabolic process"/>
    <property type="evidence" value="ECO:0007669"/>
    <property type="project" value="InterPro"/>
</dbReference>
<evidence type="ECO:0000259" key="6">
    <source>
        <dbReference type="Pfam" id="PF00933"/>
    </source>
</evidence>
<evidence type="ECO:0000256" key="5">
    <source>
        <dbReference type="ARBA" id="ARBA00023295"/>
    </source>
</evidence>
<dbReference type="AlphaFoldDB" id="A0A931CNF6"/>
<dbReference type="GO" id="GO:0004563">
    <property type="term" value="F:beta-N-acetylhexosaminidase activity"/>
    <property type="evidence" value="ECO:0007669"/>
    <property type="project" value="UniProtKB-EC"/>
</dbReference>
<sequence length="330" mass="33518">MVGSPVSGPDAATLAALNEDHVGNVFLKGRSYAGTDVVAGVVASLQAQVSAPGTAGVRQFIATDQEGGMVQIMNGPGFSDIPAAVVQGALDPGQLRADAKLWGNELAHAGVNVNFAPSLDTVPGADFAPANAPIGHFGREYGYTPADVSAHGVAFAQGMADAGVAPAVKHFPGLGRVSANTDTTSGVTDGITVRNGPFIAPFRDAVRAGVRWMMISNASYPSIDPGEIAPFSSIIMRGMVRDDLGFTGIIVSDDICDAVQLSFAAPSDRAADFIAAGGTMALCTNQNILPQLSQGILARQAADQAFAAVVDAAALKVLEVKAESGLLSAG</sequence>
<evidence type="ECO:0000256" key="1">
    <source>
        <dbReference type="ARBA" id="ARBA00001231"/>
    </source>
</evidence>
<reference evidence="7 8" key="1">
    <citation type="submission" date="2020-11" db="EMBL/GenBank/DDBJ databases">
        <title>Arthrobacter antarcticus sp. nov., isolated from Antarctic Soil.</title>
        <authorList>
            <person name="Li J."/>
        </authorList>
    </citation>
    <scope>NUCLEOTIDE SEQUENCE [LARGE SCALE GENOMIC DNA]</scope>
    <source>
        <strain evidence="7 8">Z1-20</strain>
    </source>
</reference>
<feature type="domain" description="Glycoside hydrolase family 3 N-terminal" evidence="6">
    <location>
        <begin position="12"/>
        <end position="309"/>
    </location>
</feature>
<name>A0A931CNF6_9MICC</name>
<dbReference type="PANTHER" id="PTHR30480:SF13">
    <property type="entry name" value="BETA-HEXOSAMINIDASE"/>
    <property type="match status" value="1"/>
</dbReference>
<dbReference type="Proteomes" id="UP000655366">
    <property type="component" value="Unassembled WGS sequence"/>
</dbReference>
<comment type="caution">
    <text evidence="7">The sequence shown here is derived from an EMBL/GenBank/DDBJ whole genome shotgun (WGS) entry which is preliminary data.</text>
</comment>
<dbReference type="SUPFAM" id="SSF51445">
    <property type="entry name" value="(Trans)glycosidases"/>
    <property type="match status" value="1"/>
</dbReference>
<accession>A0A931CNF6</accession>
<dbReference type="PANTHER" id="PTHR30480">
    <property type="entry name" value="BETA-HEXOSAMINIDASE-RELATED"/>
    <property type="match status" value="1"/>
</dbReference>
<dbReference type="InterPro" id="IPR017853">
    <property type="entry name" value="GH"/>
</dbReference>
<keyword evidence="4 7" id="KW-0378">Hydrolase</keyword>
<gene>
    <name evidence="7" type="ORF">IV500_08365</name>
</gene>
<organism evidence="7 8">
    <name type="scientific">Arthrobacter terrae</name>
    <dbReference type="NCBI Taxonomy" id="2935737"/>
    <lineage>
        <taxon>Bacteria</taxon>
        <taxon>Bacillati</taxon>
        <taxon>Actinomycetota</taxon>
        <taxon>Actinomycetes</taxon>
        <taxon>Micrococcales</taxon>
        <taxon>Micrococcaceae</taxon>
        <taxon>Arthrobacter</taxon>
    </lineage>
</organism>
<keyword evidence="8" id="KW-1185">Reference proteome</keyword>
<evidence type="ECO:0000256" key="2">
    <source>
        <dbReference type="ARBA" id="ARBA00005336"/>
    </source>
</evidence>
<proteinExistence type="inferred from homology"/>
<dbReference type="InterPro" id="IPR036962">
    <property type="entry name" value="Glyco_hydro_3_N_sf"/>
</dbReference>
<dbReference type="InterPro" id="IPR001764">
    <property type="entry name" value="Glyco_hydro_3_N"/>
</dbReference>
<evidence type="ECO:0000256" key="4">
    <source>
        <dbReference type="ARBA" id="ARBA00022801"/>
    </source>
</evidence>
<evidence type="ECO:0000313" key="8">
    <source>
        <dbReference type="Proteomes" id="UP000655366"/>
    </source>
</evidence>
<protein>
    <recommendedName>
        <fullName evidence="3">beta-N-acetylhexosaminidase</fullName>
        <ecNumber evidence="3">3.2.1.52</ecNumber>
    </recommendedName>
</protein>
<dbReference type="GO" id="GO:0009254">
    <property type="term" value="P:peptidoglycan turnover"/>
    <property type="evidence" value="ECO:0007669"/>
    <property type="project" value="TreeGrafter"/>
</dbReference>
<evidence type="ECO:0000256" key="3">
    <source>
        <dbReference type="ARBA" id="ARBA00012663"/>
    </source>
</evidence>
<dbReference type="EMBL" id="JADNYM010000009">
    <property type="protein sequence ID" value="MBG0739400.1"/>
    <property type="molecule type" value="Genomic_DNA"/>
</dbReference>
<comment type="similarity">
    <text evidence="2">Belongs to the glycosyl hydrolase 3 family.</text>
</comment>
<dbReference type="Gene3D" id="3.20.20.300">
    <property type="entry name" value="Glycoside hydrolase, family 3, N-terminal domain"/>
    <property type="match status" value="1"/>
</dbReference>
<dbReference type="InterPro" id="IPR050226">
    <property type="entry name" value="NagZ_Beta-hexosaminidase"/>
</dbReference>
<keyword evidence="5" id="KW-0326">Glycosidase</keyword>
<dbReference type="Pfam" id="PF00933">
    <property type="entry name" value="Glyco_hydro_3"/>
    <property type="match status" value="1"/>
</dbReference>
<dbReference type="EC" id="3.2.1.52" evidence="3"/>
<evidence type="ECO:0000313" key="7">
    <source>
        <dbReference type="EMBL" id="MBG0739400.1"/>
    </source>
</evidence>